<dbReference type="GO" id="GO:0031012">
    <property type="term" value="C:extracellular matrix"/>
    <property type="evidence" value="ECO:0007669"/>
    <property type="project" value="InterPro"/>
</dbReference>
<dbReference type="InterPro" id="IPR024079">
    <property type="entry name" value="MetalloPept_cat_dom_sf"/>
</dbReference>
<evidence type="ECO:0000256" key="6">
    <source>
        <dbReference type="SAM" id="SignalP"/>
    </source>
</evidence>
<evidence type="ECO:0000256" key="4">
    <source>
        <dbReference type="ARBA" id="ARBA00022833"/>
    </source>
</evidence>
<dbReference type="InterPro" id="IPR001818">
    <property type="entry name" value="Pept_M10_metallopeptidase"/>
</dbReference>
<evidence type="ECO:0000313" key="8">
    <source>
        <dbReference type="EMBL" id="AKJ00597.1"/>
    </source>
</evidence>
<evidence type="ECO:0000259" key="7">
    <source>
        <dbReference type="SMART" id="SM00235"/>
    </source>
</evidence>
<dbReference type="Proteomes" id="UP000256345">
    <property type="component" value="Unassembled WGS sequence"/>
</dbReference>
<dbReference type="KEGG" id="age:AA314_02223"/>
<dbReference type="GO" id="GO:0004222">
    <property type="term" value="F:metalloendopeptidase activity"/>
    <property type="evidence" value="ECO:0007669"/>
    <property type="project" value="InterPro"/>
</dbReference>
<evidence type="ECO:0000256" key="2">
    <source>
        <dbReference type="ARBA" id="ARBA00022723"/>
    </source>
</evidence>
<evidence type="ECO:0000256" key="3">
    <source>
        <dbReference type="ARBA" id="ARBA00022801"/>
    </source>
</evidence>
<evidence type="ECO:0000313" key="10">
    <source>
        <dbReference type="Proteomes" id="UP000035579"/>
    </source>
</evidence>
<evidence type="ECO:0000313" key="11">
    <source>
        <dbReference type="Proteomes" id="UP000256345"/>
    </source>
</evidence>
<keyword evidence="2" id="KW-0479">Metal-binding</keyword>
<dbReference type="SMART" id="SM00235">
    <property type="entry name" value="ZnMc"/>
    <property type="match status" value="1"/>
</dbReference>
<feature type="chain" id="PRO_5042224194" evidence="6">
    <location>
        <begin position="25"/>
        <end position="453"/>
    </location>
</feature>
<feature type="compositionally biased region" description="Low complexity" evidence="5">
    <location>
        <begin position="206"/>
        <end position="216"/>
    </location>
</feature>
<evidence type="ECO:0000256" key="5">
    <source>
        <dbReference type="SAM" id="MobiDB-lite"/>
    </source>
</evidence>
<organism evidence="8 10">
    <name type="scientific">Archangium gephyra</name>
    <dbReference type="NCBI Taxonomy" id="48"/>
    <lineage>
        <taxon>Bacteria</taxon>
        <taxon>Pseudomonadati</taxon>
        <taxon>Myxococcota</taxon>
        <taxon>Myxococcia</taxon>
        <taxon>Myxococcales</taxon>
        <taxon>Cystobacterineae</taxon>
        <taxon>Archangiaceae</taxon>
        <taxon>Archangium</taxon>
    </lineage>
</organism>
<accession>A0AAC8TCB7</accession>
<dbReference type="GO" id="GO:0006508">
    <property type="term" value="P:proteolysis"/>
    <property type="evidence" value="ECO:0007669"/>
    <property type="project" value="UniProtKB-KW"/>
</dbReference>
<dbReference type="EMBL" id="QUMU01000020">
    <property type="protein sequence ID" value="REG20648.1"/>
    <property type="molecule type" value="Genomic_DNA"/>
</dbReference>
<feature type="region of interest" description="Disordered" evidence="5">
    <location>
        <begin position="185"/>
        <end position="216"/>
    </location>
</feature>
<proteinExistence type="predicted"/>
<feature type="compositionally biased region" description="Polar residues" evidence="5">
    <location>
        <begin position="193"/>
        <end position="205"/>
    </location>
</feature>
<keyword evidence="11" id="KW-1185">Reference proteome</keyword>
<feature type="domain" description="Peptidase metallopeptidase" evidence="7">
    <location>
        <begin position="222"/>
        <end position="403"/>
    </location>
</feature>
<reference evidence="8 10" key="1">
    <citation type="submission" date="2015-05" db="EMBL/GenBank/DDBJ databases">
        <title>Genome assembly of Archangium gephyra DSM 2261.</title>
        <authorList>
            <person name="Sharma G."/>
            <person name="Subramanian S."/>
        </authorList>
    </citation>
    <scope>NUCLEOTIDE SEQUENCE [LARGE SCALE GENOMIC DNA]</scope>
    <source>
        <strain evidence="8 10">DSM 2261</strain>
    </source>
</reference>
<gene>
    <name evidence="8" type="ORF">AA314_02223</name>
    <name evidence="9" type="ORF">ATI61_1202</name>
</gene>
<dbReference type="EMBL" id="CP011509">
    <property type="protein sequence ID" value="AKJ00597.1"/>
    <property type="molecule type" value="Genomic_DNA"/>
</dbReference>
<dbReference type="RefSeq" id="WP_047855388.1">
    <property type="nucleotide sequence ID" value="NZ_CP011509.1"/>
</dbReference>
<protein>
    <submittedName>
        <fullName evidence="9">Matrixin</fullName>
    </submittedName>
</protein>
<reference evidence="9 11" key="2">
    <citation type="submission" date="2018-08" db="EMBL/GenBank/DDBJ databases">
        <title>Genomic Encyclopedia of Archaeal and Bacterial Type Strains, Phase II (KMG-II): from individual species to whole genera.</title>
        <authorList>
            <person name="Goeker M."/>
        </authorList>
    </citation>
    <scope>NUCLEOTIDE SEQUENCE [LARGE SCALE GENOMIC DNA]</scope>
    <source>
        <strain evidence="9 11">DSM 2261</strain>
    </source>
</reference>
<keyword evidence="6" id="KW-0732">Signal</keyword>
<evidence type="ECO:0000256" key="1">
    <source>
        <dbReference type="ARBA" id="ARBA00022670"/>
    </source>
</evidence>
<keyword evidence="4" id="KW-0862">Zinc</keyword>
<dbReference type="AlphaFoldDB" id="A0AAC8TCB7"/>
<keyword evidence="3" id="KW-0378">Hydrolase</keyword>
<dbReference type="Proteomes" id="UP000035579">
    <property type="component" value="Chromosome"/>
</dbReference>
<name>A0AAC8TCB7_9BACT</name>
<sequence>MTRRIPLHLLWALALCLLVPTARASTLMALDVPALTRGSELVIRGRVLQATSRPLPGTGRIVTGVEVSVDEVLVGAVPSPSVQVTLPGGTVGALRQLVSGVPELARGEEVVLFLAAGTEGLRVVGLAQGAFRIQRSEEGQKVSATAVLPEDLHLVDPLSLQPVPGMSRTMELEALRAEVLAAARDAAPPAPRTTSLPVHQAQQSIPPYSRSRAPASESAPEGRCLWWKEDSTLTFRQQQCMPGEADCAARQEAVRLALRSWGDVLAECASLRISEGPATASRQVGYVQNGENENLLVLRDRACTQEGGEDCWRYAAETLGLTTVTFQARSGEVLDADVELNAVAFASPSEVRDLQGTVTHELGHALGLDHSEDARSTMYPTSTPDQRLLDEGSRLAMCTIYPRGAPAVHCVTPEPDEPPLGTWGCSTAGGGEFLLSGLVALLGSRRRKRENVG</sequence>
<keyword evidence="1" id="KW-0645">Protease</keyword>
<feature type="signal peptide" evidence="6">
    <location>
        <begin position="1"/>
        <end position="24"/>
    </location>
</feature>
<dbReference type="Pfam" id="PF00413">
    <property type="entry name" value="Peptidase_M10"/>
    <property type="match status" value="1"/>
</dbReference>
<dbReference type="SUPFAM" id="SSF55486">
    <property type="entry name" value="Metalloproteases ('zincins'), catalytic domain"/>
    <property type="match status" value="1"/>
</dbReference>
<evidence type="ECO:0000313" key="9">
    <source>
        <dbReference type="EMBL" id="REG20648.1"/>
    </source>
</evidence>
<dbReference type="Gene3D" id="3.40.390.10">
    <property type="entry name" value="Collagenase (Catalytic Domain)"/>
    <property type="match status" value="1"/>
</dbReference>
<dbReference type="GO" id="GO:0008270">
    <property type="term" value="F:zinc ion binding"/>
    <property type="evidence" value="ECO:0007669"/>
    <property type="project" value="InterPro"/>
</dbReference>
<dbReference type="InterPro" id="IPR006026">
    <property type="entry name" value="Peptidase_Metallo"/>
</dbReference>